<organism evidence="1 2">
    <name type="scientific">Acaulospora morrowiae</name>
    <dbReference type="NCBI Taxonomy" id="94023"/>
    <lineage>
        <taxon>Eukaryota</taxon>
        <taxon>Fungi</taxon>
        <taxon>Fungi incertae sedis</taxon>
        <taxon>Mucoromycota</taxon>
        <taxon>Glomeromycotina</taxon>
        <taxon>Glomeromycetes</taxon>
        <taxon>Diversisporales</taxon>
        <taxon>Acaulosporaceae</taxon>
        <taxon>Acaulospora</taxon>
    </lineage>
</organism>
<accession>A0A9N9FM02</accession>
<gene>
    <name evidence="1" type="ORF">AMORRO_LOCUS5241</name>
</gene>
<evidence type="ECO:0000313" key="1">
    <source>
        <dbReference type="EMBL" id="CAG8543527.1"/>
    </source>
</evidence>
<dbReference type="Proteomes" id="UP000789342">
    <property type="component" value="Unassembled WGS sequence"/>
</dbReference>
<sequence>MDSVYGKCAQCERFNTSFAWCQSCDPFKATQGWTSGNNNIDDCIKELQLKSAEYENVIEWIPFNRLSNLRKIGLNFQALWLDGIRITKNNTQSRTLPYSVEIKKFNYPQIDALEFMKESKNYTQLEDNERRLFGITRDTTTGQYMVVFDDFYNKRNIIYGNCIQCERHNTSEAWCQPCDSFKTIQGWTSGDKDIDECIKEEQLKSTKYEDVIEWIPFNRLSNLRKIGLNFQALWLDGIRIVNNNTQSRTLSCSVKITKFNNSQINTLEFIKELKNYRQLRDNERKLYGITQDTTNQYMLVFDALYHKGNVKCGKCKQCKGFNTSEAWCQPCDSFKTIQGWTSGNNNIDKYIKEAQLKTTKYENVIEWIPLNRLSNLQKTGLNFQALWLDGIRTIKNNTQSRTLPYPVEINKFNYPLIDTLKFMKFKNYIQLEDNKRKLYGITQNTTSEYMFVSKECYYKRDIKYGNCTQCERNNTSEAWCQSCDPFKTTQGWTSGDKDIDECIKEAQLKSTEYENVVEWIPFNRLLNLQEIGLNFQALWLDGIRIIKNNTQLRTLPYPVEIKKFNYLQIDALEFMKELKNYIQLEDNERKLFGITRDTTTGQYMIVFDDFYNKRNIIYGKCIQCERYNTSEAWCQPCDSFKTIQGWTSEDKDIDECIKEAQLKSAEYEDVIEWIPFNRLSNLRKIGLNFQALWLDGIRVIKNNTQLRTLPYSVEIKKFNYPQIGTLEFIKEFKNYIQLEDNERKLFGITRDTTTGQYMIVFDDFYNKRNIIYGKCIQCERYNTSEAWCQPCDSFKTIQGWTSGDKDIDECIKEAQLKSAKYEDVIEWIPFNRLSNLQEIGLNFQALWLDGIRTIRNNTHSRTLSCLVELKRMNHSQINRLEFMKECERYNTSEAWCQSCDSFKTIQGWTSGDKGIDECIKESQLKSTKYEDVIEWIPFNRLSNLQKIGLNFQALWLDGIRNVRNNTQSRTLSCSVELMRMNDSQINRSEFMKEFKNYMQLEDNKRKLYGITQNTITGQYMIVFDDFYNKRRWTSGNKDIDECIKELQLKATKYEDVIEWIPFDKLLNLKKIEESKFNAQWLDGIRKLKSRTLLYKQFNTLEFIQSRELSCTVELIKLDDSQIDTLEFIKKLKNYMQLKNGKLRLYGITQDTTTNQYMVVFDDFHCERDILYGKCAHCNRYNTSEAWCQSCDPFKTTQEWTSGSKDIDDYIKGLQLKSTRYEDVIEWIPFNRLSNLQKIDEYKFHALWLDGIRKVKNNTQLRTLSCLVELQKLDGLQIDALKFIKKFKSFVQFENNGHKIFGITQNTTSKQYMTVIDYCISRRDEKYGVCRWDEHYNTSRGWCQSCDPFEITQAWTSESIDVDDCIKEFQFIATEYEKIIEWIPFDRLNNIQHIGKGGFGDVFSANWIDGKRKVLNDGKGFIQSRIQSYLVALKTLSGSSSSADFLREFKNHMRCRLMGSSLEGSWLERSKSYIIDLGLSRKNEGTPDFYVEFSELCMNFDPQKRPTAKEIFYKLEEWYNLINDFDETEYYDDTQEIDRFEFKEFDEIDESKVEMLNKFLESDEIVKQSPVALQIHQDS</sequence>
<comment type="caution">
    <text evidence="1">The sequence shown here is derived from an EMBL/GenBank/DDBJ whole genome shotgun (WGS) entry which is preliminary data.</text>
</comment>
<dbReference type="EMBL" id="CAJVPV010003112">
    <property type="protein sequence ID" value="CAG8543527.1"/>
    <property type="molecule type" value="Genomic_DNA"/>
</dbReference>
<dbReference type="Gene3D" id="1.10.510.10">
    <property type="entry name" value="Transferase(Phosphotransferase) domain 1"/>
    <property type="match status" value="1"/>
</dbReference>
<dbReference type="OrthoDB" id="2313785at2759"/>
<protein>
    <submittedName>
        <fullName evidence="1">17172_t:CDS:1</fullName>
    </submittedName>
</protein>
<evidence type="ECO:0000313" key="2">
    <source>
        <dbReference type="Proteomes" id="UP000789342"/>
    </source>
</evidence>
<proteinExistence type="predicted"/>
<dbReference type="SUPFAM" id="SSF56112">
    <property type="entry name" value="Protein kinase-like (PK-like)"/>
    <property type="match status" value="1"/>
</dbReference>
<keyword evidence="2" id="KW-1185">Reference proteome</keyword>
<dbReference type="InterPro" id="IPR011009">
    <property type="entry name" value="Kinase-like_dom_sf"/>
</dbReference>
<feature type="non-terminal residue" evidence="1">
    <location>
        <position position="1578"/>
    </location>
</feature>
<name>A0A9N9FM02_9GLOM</name>
<reference evidence="1" key="1">
    <citation type="submission" date="2021-06" db="EMBL/GenBank/DDBJ databases">
        <authorList>
            <person name="Kallberg Y."/>
            <person name="Tangrot J."/>
            <person name="Rosling A."/>
        </authorList>
    </citation>
    <scope>NUCLEOTIDE SEQUENCE</scope>
    <source>
        <strain evidence="1">CL551</strain>
    </source>
</reference>
<feature type="non-terminal residue" evidence="1">
    <location>
        <position position="1"/>
    </location>
</feature>